<proteinExistence type="predicted"/>
<feature type="domain" description="TIR" evidence="2">
    <location>
        <begin position="730"/>
        <end position="839"/>
    </location>
</feature>
<feature type="region of interest" description="Disordered" evidence="1">
    <location>
        <begin position="355"/>
        <end position="430"/>
    </location>
</feature>
<dbReference type="InterPro" id="IPR011990">
    <property type="entry name" value="TPR-like_helical_dom_sf"/>
</dbReference>
<evidence type="ECO:0000313" key="3">
    <source>
        <dbReference type="EMBL" id="QDU18945.1"/>
    </source>
</evidence>
<sequence length="853" mass="90229">MTRPTCSFCESAVPDGGGFCPRCGGEVPEHAGETLLLLQLQAVRTTIRARALGVLGPAVRAAAELLGREPGLAARCADALVWTGREAFRLLDEDAGLSRTLPAAELVAGLLPPTLYPELRTHVADHQKVRDAFVRAEAGWKQGGPPSARKARAWFDALADKSGFDPKGLRACVYAAPHQWPTVAAALDADAFEAARALREVAAGDAEFAQKNYGRARACYAAARKAEPSAAAADGLARCAAATGDPAGAVAHSREAVRLGSTDPFTFNRLAWTLCTTGTPTSAGVGEAVRAARRAVELAPATAAFWDTLAEALERAGDLHGAAAAARESLRWGRGKDAYQTRMDRLCALLPAPASDDEIDLSGSPRAGENGVELARPADSGVALGRSPGADDGGDLELSLEADSSEAGPVSAKPRPTPKLPVSSDSDSEFELTLDDSADAGSLGNLESAALDDEGKWDNFETDFEIPNVSDESGCEAVARESDADSEESSEDIVFDDEDGAGEDDSSASGEALLADDEDEDSPRASMSRPRRSARDDEADARPAKPTGGWRTPAAGAAKPTGGWWARLTGRGGRAEVPKPATDQVHFSVTAPAVMQPGRAYVIDAWAHLAAQRQEVLERAREAQRGGPIASRTKGGMEVARGTTVAVHLRVPTLVIDDPEDTILWTGEIGNATFPVRVPANTPAGAQPGTLRVFASGLEVAKLHFELEVGAAEAPPAPVAARERRHRTAFASYASPDRDAVLARVQGIQKVLPDLDVFVDVAALRSGDRWAERLEKEVVGRDVFYLFWSAHARASDWVRREWQTALAARGVEYIDPVPLAPPDQVAPPPELAAHLHFNDWVLAYTRGRPTPPG</sequence>
<feature type="region of interest" description="Disordered" evidence="1">
    <location>
        <begin position="449"/>
        <end position="579"/>
    </location>
</feature>
<reference evidence="3 4" key="1">
    <citation type="submission" date="2019-02" db="EMBL/GenBank/DDBJ databases">
        <title>Deep-cultivation of Planctomycetes and their phenomic and genomic characterization uncovers novel biology.</title>
        <authorList>
            <person name="Wiegand S."/>
            <person name="Jogler M."/>
            <person name="Boedeker C."/>
            <person name="Pinto D."/>
            <person name="Vollmers J."/>
            <person name="Rivas-Marin E."/>
            <person name="Kohn T."/>
            <person name="Peeters S.H."/>
            <person name="Heuer A."/>
            <person name="Rast P."/>
            <person name="Oberbeckmann S."/>
            <person name="Bunk B."/>
            <person name="Jeske O."/>
            <person name="Meyerdierks A."/>
            <person name="Storesund J.E."/>
            <person name="Kallscheuer N."/>
            <person name="Luecker S."/>
            <person name="Lage O.M."/>
            <person name="Pohl T."/>
            <person name="Merkel B.J."/>
            <person name="Hornburger P."/>
            <person name="Mueller R.-W."/>
            <person name="Bruemmer F."/>
            <person name="Labrenz M."/>
            <person name="Spormann A.M."/>
            <person name="Op den Camp H."/>
            <person name="Overmann J."/>
            <person name="Amann R."/>
            <person name="Jetten M.S.M."/>
            <person name="Mascher T."/>
            <person name="Medema M.H."/>
            <person name="Devos D.P."/>
            <person name="Kaster A.-K."/>
            <person name="Ovreas L."/>
            <person name="Rohde M."/>
            <person name="Galperin M.Y."/>
            <person name="Jogler C."/>
        </authorList>
    </citation>
    <scope>NUCLEOTIDE SEQUENCE [LARGE SCALE GENOMIC DNA]</scope>
    <source>
        <strain evidence="3 4">ETA_A1</strain>
    </source>
</reference>
<name>A0A517XN56_9BACT</name>
<dbReference type="RefSeq" id="WP_145234583.1">
    <property type="nucleotide sequence ID" value="NZ_CP036273.1"/>
</dbReference>
<dbReference type="SUPFAM" id="SSF52200">
    <property type="entry name" value="Toll/Interleukin receptor TIR domain"/>
    <property type="match status" value="1"/>
</dbReference>
<dbReference type="GO" id="GO:0007165">
    <property type="term" value="P:signal transduction"/>
    <property type="evidence" value="ECO:0007669"/>
    <property type="project" value="InterPro"/>
</dbReference>
<dbReference type="InterPro" id="IPR035897">
    <property type="entry name" value="Toll_tir_struct_dom_sf"/>
</dbReference>
<dbReference type="KEGG" id="uli:ETAA1_08440"/>
<dbReference type="Proteomes" id="UP000319576">
    <property type="component" value="Chromosome"/>
</dbReference>
<feature type="compositionally biased region" description="Low complexity" evidence="1">
    <location>
        <begin position="552"/>
        <end position="566"/>
    </location>
</feature>
<dbReference type="AlphaFoldDB" id="A0A517XN56"/>
<dbReference type="Gene3D" id="3.40.50.10140">
    <property type="entry name" value="Toll/interleukin-1 receptor homology (TIR) domain"/>
    <property type="match status" value="1"/>
</dbReference>
<accession>A0A517XN56</accession>
<evidence type="ECO:0000259" key="2">
    <source>
        <dbReference type="Pfam" id="PF13676"/>
    </source>
</evidence>
<evidence type="ECO:0000313" key="4">
    <source>
        <dbReference type="Proteomes" id="UP000319576"/>
    </source>
</evidence>
<dbReference type="InterPro" id="IPR000157">
    <property type="entry name" value="TIR_dom"/>
</dbReference>
<protein>
    <recommendedName>
        <fullName evidence="2">TIR domain-containing protein</fullName>
    </recommendedName>
</protein>
<dbReference type="OrthoDB" id="283946at2"/>
<gene>
    <name evidence="3" type="ORF">ETAA1_08440</name>
</gene>
<feature type="compositionally biased region" description="Acidic residues" evidence="1">
    <location>
        <begin position="484"/>
        <end position="506"/>
    </location>
</feature>
<dbReference type="Pfam" id="PF13676">
    <property type="entry name" value="TIR_2"/>
    <property type="match status" value="1"/>
</dbReference>
<feature type="compositionally biased region" description="Basic and acidic residues" evidence="1">
    <location>
        <begin position="533"/>
        <end position="543"/>
    </location>
</feature>
<organism evidence="3 4">
    <name type="scientific">Urbifossiella limnaea</name>
    <dbReference type="NCBI Taxonomy" id="2528023"/>
    <lineage>
        <taxon>Bacteria</taxon>
        <taxon>Pseudomonadati</taxon>
        <taxon>Planctomycetota</taxon>
        <taxon>Planctomycetia</taxon>
        <taxon>Gemmatales</taxon>
        <taxon>Gemmataceae</taxon>
        <taxon>Urbifossiella</taxon>
    </lineage>
</organism>
<dbReference type="SUPFAM" id="SSF48452">
    <property type="entry name" value="TPR-like"/>
    <property type="match status" value="1"/>
</dbReference>
<dbReference type="Gene3D" id="1.25.40.10">
    <property type="entry name" value="Tetratricopeptide repeat domain"/>
    <property type="match status" value="1"/>
</dbReference>
<dbReference type="EMBL" id="CP036273">
    <property type="protein sequence ID" value="QDU18945.1"/>
    <property type="molecule type" value="Genomic_DNA"/>
</dbReference>
<keyword evidence="4" id="KW-1185">Reference proteome</keyword>
<feature type="compositionally biased region" description="Acidic residues" evidence="1">
    <location>
        <begin position="392"/>
        <end position="404"/>
    </location>
</feature>
<evidence type="ECO:0000256" key="1">
    <source>
        <dbReference type="SAM" id="MobiDB-lite"/>
    </source>
</evidence>